<dbReference type="Proteomes" id="UP000317036">
    <property type="component" value="Unassembled WGS sequence"/>
</dbReference>
<protein>
    <submittedName>
        <fullName evidence="1">Uncharacterized protein</fullName>
    </submittedName>
</protein>
<comment type="caution">
    <text evidence="1">The sequence shown here is derived from an EMBL/GenBank/DDBJ whole genome shotgun (WGS) entry which is preliminary data.</text>
</comment>
<evidence type="ECO:0000313" key="2">
    <source>
        <dbReference type="Proteomes" id="UP000317036"/>
    </source>
</evidence>
<accession>A0A559KCN2</accession>
<proteinExistence type="predicted"/>
<dbReference type="RefSeq" id="WP_144846365.1">
    <property type="nucleotide sequence ID" value="NZ_VNJI01000011.1"/>
</dbReference>
<dbReference type="EMBL" id="VNJI01000011">
    <property type="protein sequence ID" value="TVY09849.1"/>
    <property type="molecule type" value="Genomic_DNA"/>
</dbReference>
<sequence length="136" mass="15381">MIKLDYQLIKTTETIERIYLPVSFEAKKARSLYGALEKSFAMAFDHWSDLDIQTHEYPVLHLFYNGIEESGVLNGESESCSINLEATYAKTFIEFIIKWIGLCSEGANVLGMDEGELEVVFGLLGTIDQSNIMHYA</sequence>
<keyword evidence="2" id="KW-1185">Reference proteome</keyword>
<gene>
    <name evidence="1" type="ORF">FPZ49_10780</name>
</gene>
<evidence type="ECO:0000313" key="1">
    <source>
        <dbReference type="EMBL" id="TVY09849.1"/>
    </source>
</evidence>
<organism evidence="1 2">
    <name type="scientific">Paenibacillus cremeus</name>
    <dbReference type="NCBI Taxonomy" id="2163881"/>
    <lineage>
        <taxon>Bacteria</taxon>
        <taxon>Bacillati</taxon>
        <taxon>Bacillota</taxon>
        <taxon>Bacilli</taxon>
        <taxon>Bacillales</taxon>
        <taxon>Paenibacillaceae</taxon>
        <taxon>Paenibacillus</taxon>
    </lineage>
</organism>
<reference evidence="1 2" key="1">
    <citation type="submission" date="2019-07" db="EMBL/GenBank/DDBJ databases">
        <authorList>
            <person name="Kim J."/>
        </authorList>
    </citation>
    <scope>NUCLEOTIDE SEQUENCE [LARGE SCALE GENOMIC DNA]</scope>
    <source>
        <strain evidence="1 2">JC52</strain>
    </source>
</reference>
<name>A0A559KCN2_9BACL</name>
<dbReference type="AlphaFoldDB" id="A0A559KCN2"/>